<accession>A0A0J1CNH7</accession>
<sequence length="312" mass="35339">MAVLSLNGVAIRSDALGRYSLNDFHKAAGEADKDRPNEWLKLKKTKALLAEVEIEGIPSIEAKQRVGTFAVENLVIAYAMWISARFHAHVIETFKQAAIAKANAARVEPESAKPALEDKTIAVVSRGVMLLDILAGSKSYGLTKEEHRNGIHKLFRTNGLPTDMLPAPTDDAFSGEGTATHMLLWFGRCLPAQRFFKLLEDHGIVFRHVRPSTKKDCVMRYSWRFTTAGLRFGFDKDLRSGRDYRPLFYPSRFLDLLRIIAPDVQRLVDGGEYKPRWPRSENEQHAREYRAKFEKNKPVDQANSAHEAYALR</sequence>
<name>A0A0J1CNH7_9BURK</name>
<dbReference type="Proteomes" id="UP000035963">
    <property type="component" value="Unassembled WGS sequence"/>
</dbReference>
<dbReference type="PROSITE" id="PS51301">
    <property type="entry name" value="KILA_N"/>
    <property type="match status" value="1"/>
</dbReference>
<protein>
    <recommendedName>
        <fullName evidence="2">KilA-N domain-containing protein</fullName>
    </recommendedName>
</protein>
<evidence type="ECO:0000256" key="1">
    <source>
        <dbReference type="SAM" id="MobiDB-lite"/>
    </source>
</evidence>
<dbReference type="Pfam" id="PF04383">
    <property type="entry name" value="KilA-N"/>
    <property type="match status" value="1"/>
</dbReference>
<dbReference type="InterPro" id="IPR018004">
    <property type="entry name" value="KilA/APSES_HTH"/>
</dbReference>
<comment type="caution">
    <text evidence="3">The sequence shown here is derived from an EMBL/GenBank/DDBJ whole genome shotgun (WGS) entry which is preliminary data.</text>
</comment>
<dbReference type="EMBL" id="AEJF01000194">
    <property type="protein sequence ID" value="KLU21951.1"/>
    <property type="molecule type" value="Genomic_DNA"/>
</dbReference>
<evidence type="ECO:0000313" key="3">
    <source>
        <dbReference type="EMBL" id="KLU21951.1"/>
    </source>
</evidence>
<dbReference type="PATRIC" id="fig|908627.4.peg.7354"/>
<feature type="region of interest" description="Disordered" evidence="1">
    <location>
        <begin position="292"/>
        <end position="312"/>
    </location>
</feature>
<dbReference type="RefSeq" id="WP_047896400.1">
    <property type="nucleotide sequence ID" value="NZ_AEJF01000194.1"/>
</dbReference>
<organism evidence="3 4">
    <name type="scientific">Caballeronia mineralivorans PML1(12)</name>
    <dbReference type="NCBI Taxonomy" id="908627"/>
    <lineage>
        <taxon>Bacteria</taxon>
        <taxon>Pseudomonadati</taxon>
        <taxon>Pseudomonadota</taxon>
        <taxon>Betaproteobacteria</taxon>
        <taxon>Burkholderiales</taxon>
        <taxon>Burkholderiaceae</taxon>
        <taxon>Caballeronia</taxon>
    </lineage>
</organism>
<feature type="domain" description="KilA-N" evidence="2">
    <location>
        <begin position="1"/>
        <end position="97"/>
    </location>
</feature>
<proteinExistence type="predicted"/>
<dbReference type="InterPro" id="IPR017880">
    <property type="entry name" value="KilA_N"/>
</dbReference>
<evidence type="ECO:0000313" key="4">
    <source>
        <dbReference type="Proteomes" id="UP000035963"/>
    </source>
</evidence>
<keyword evidence="4" id="KW-1185">Reference proteome</keyword>
<dbReference type="AlphaFoldDB" id="A0A0J1CNH7"/>
<gene>
    <name evidence="3" type="ORF">EOS_32930</name>
</gene>
<reference evidence="3 4" key="1">
    <citation type="journal article" date="2015" name="Genome Announc.">
        <title>Draft Genome Sequence of Burkholderia sp. Strain PML1(12), an Ectomycorrhizosphere-Inhabiting Bacterium with Effective Mineral-Weathering Ability.</title>
        <authorList>
            <person name="Uroz S."/>
            <person name="Oger P."/>
        </authorList>
    </citation>
    <scope>NUCLEOTIDE SEQUENCE [LARGE SCALE GENOMIC DNA]</scope>
    <source>
        <strain evidence="4">PML1(12)</strain>
    </source>
</reference>
<dbReference type="OrthoDB" id="9178758at2"/>
<dbReference type="SMART" id="SM01252">
    <property type="entry name" value="KilA-N"/>
    <property type="match status" value="1"/>
</dbReference>
<evidence type="ECO:0000259" key="2">
    <source>
        <dbReference type="PROSITE" id="PS51301"/>
    </source>
</evidence>